<evidence type="ECO:0000313" key="3">
    <source>
        <dbReference type="Proteomes" id="UP000499080"/>
    </source>
</evidence>
<dbReference type="InterPro" id="IPR029526">
    <property type="entry name" value="PGBD"/>
</dbReference>
<dbReference type="OrthoDB" id="6437358at2759"/>
<organism evidence="2 3">
    <name type="scientific">Araneus ventricosus</name>
    <name type="common">Orbweaver spider</name>
    <name type="synonym">Epeira ventricosa</name>
    <dbReference type="NCBI Taxonomy" id="182803"/>
    <lineage>
        <taxon>Eukaryota</taxon>
        <taxon>Metazoa</taxon>
        <taxon>Ecdysozoa</taxon>
        <taxon>Arthropoda</taxon>
        <taxon>Chelicerata</taxon>
        <taxon>Arachnida</taxon>
        <taxon>Araneae</taxon>
        <taxon>Araneomorphae</taxon>
        <taxon>Entelegynae</taxon>
        <taxon>Araneoidea</taxon>
        <taxon>Araneidae</taxon>
        <taxon>Araneus</taxon>
    </lineage>
</organism>
<protein>
    <recommendedName>
        <fullName evidence="1">PiggyBac transposable element-derived protein domain-containing protein</fullName>
    </recommendedName>
</protein>
<dbReference type="Pfam" id="PF13843">
    <property type="entry name" value="DDE_Tnp_1_7"/>
    <property type="match status" value="1"/>
</dbReference>
<dbReference type="AlphaFoldDB" id="A0A4Y2E2M9"/>
<name>A0A4Y2E2M9_ARAVE</name>
<evidence type="ECO:0000259" key="1">
    <source>
        <dbReference type="Pfam" id="PF13843"/>
    </source>
</evidence>
<keyword evidence="3" id="KW-1185">Reference proteome</keyword>
<dbReference type="Proteomes" id="UP000499080">
    <property type="component" value="Unassembled WGS sequence"/>
</dbReference>
<comment type="caution">
    <text evidence="2">The sequence shown here is derived from an EMBL/GenBank/DDBJ whole genome shotgun (WGS) entry which is preliminary data.</text>
</comment>
<evidence type="ECO:0000313" key="2">
    <source>
        <dbReference type="EMBL" id="GBM22917.1"/>
    </source>
</evidence>
<accession>A0A4Y2E2M9</accession>
<feature type="domain" description="PiggyBac transposable element-derived protein" evidence="1">
    <location>
        <begin position="25"/>
        <end position="79"/>
    </location>
</feature>
<dbReference type="EMBL" id="BGPR01000489">
    <property type="protein sequence ID" value="GBM22917.1"/>
    <property type="molecule type" value="Genomic_DNA"/>
</dbReference>
<dbReference type="PANTHER" id="PTHR47272">
    <property type="entry name" value="DDE_TNP_1_7 DOMAIN-CONTAINING PROTEIN"/>
    <property type="match status" value="1"/>
</dbReference>
<sequence>MLSNHLDVLPLGVGQRWSRIDKKQVLIPKPDDIANFNKNMGGVGKLDWNIKKYRTKIKGNKCYFPIFTNAMDMALVNAHTICCIANKKCHN</sequence>
<gene>
    <name evidence="2" type="ORF">AVEN_136341_1</name>
</gene>
<proteinExistence type="predicted"/>
<reference evidence="2 3" key="1">
    <citation type="journal article" date="2019" name="Sci. Rep.">
        <title>Orb-weaving spider Araneus ventricosus genome elucidates the spidroin gene catalogue.</title>
        <authorList>
            <person name="Kono N."/>
            <person name="Nakamura H."/>
            <person name="Ohtoshi R."/>
            <person name="Moran D.A.P."/>
            <person name="Shinohara A."/>
            <person name="Yoshida Y."/>
            <person name="Fujiwara M."/>
            <person name="Mori M."/>
            <person name="Tomita M."/>
            <person name="Arakawa K."/>
        </authorList>
    </citation>
    <scope>NUCLEOTIDE SEQUENCE [LARGE SCALE GENOMIC DNA]</scope>
</reference>